<dbReference type="PROSITE" id="PS01209">
    <property type="entry name" value="LDLRA_1"/>
    <property type="match status" value="1"/>
</dbReference>
<gene>
    <name evidence="13" type="ORF">HNAJ_LOCUS46</name>
</gene>
<evidence type="ECO:0000256" key="2">
    <source>
        <dbReference type="ARBA" id="ARBA00022729"/>
    </source>
</evidence>
<feature type="compositionally biased region" description="Polar residues" evidence="10">
    <location>
        <begin position="4754"/>
        <end position="4765"/>
    </location>
</feature>
<dbReference type="InterPro" id="IPR003598">
    <property type="entry name" value="Ig_sub2"/>
</dbReference>
<dbReference type="PROSITE" id="PS50835">
    <property type="entry name" value="IG_LIKE"/>
    <property type="match status" value="13"/>
</dbReference>
<evidence type="ECO:0000313" key="14">
    <source>
        <dbReference type="Proteomes" id="UP000278807"/>
    </source>
</evidence>
<dbReference type="WBParaSite" id="HNAJ_0000004501-mRNA-1">
    <property type="protein sequence ID" value="HNAJ_0000004501-mRNA-1"/>
    <property type="gene ID" value="HNAJ_0000004501"/>
</dbReference>
<feature type="domain" description="Ig-like" evidence="11">
    <location>
        <begin position="2268"/>
        <end position="2355"/>
    </location>
</feature>
<reference evidence="13 14" key="2">
    <citation type="submission" date="2018-11" db="EMBL/GenBank/DDBJ databases">
        <authorList>
            <consortium name="Pathogen Informatics"/>
        </authorList>
    </citation>
    <scope>NUCLEOTIDE SEQUENCE [LARGE SCALE GENOMIC DNA]</scope>
</reference>
<dbReference type="EMBL" id="UZAE01000009">
    <property type="protein sequence ID" value="VDN95905.1"/>
    <property type="molecule type" value="Genomic_DNA"/>
</dbReference>
<feature type="domain" description="Ig-like" evidence="11">
    <location>
        <begin position="3786"/>
        <end position="3886"/>
    </location>
</feature>
<dbReference type="InterPro" id="IPR003599">
    <property type="entry name" value="Ig_sub"/>
</dbReference>
<feature type="disulfide bond" evidence="9">
    <location>
        <begin position="393"/>
        <end position="411"/>
    </location>
</feature>
<dbReference type="CDD" id="cd00112">
    <property type="entry name" value="LDLa"/>
    <property type="match status" value="2"/>
</dbReference>
<keyword evidence="7" id="KW-0424">Laminin EGF-like domain</keyword>
<evidence type="ECO:0000256" key="10">
    <source>
        <dbReference type="SAM" id="MobiDB-lite"/>
    </source>
</evidence>
<dbReference type="GO" id="GO:0005886">
    <property type="term" value="C:plasma membrane"/>
    <property type="evidence" value="ECO:0007669"/>
    <property type="project" value="TreeGrafter"/>
</dbReference>
<comment type="subcellular location">
    <subcellularLocation>
        <location evidence="1">Membrane</location>
        <topology evidence="1">Single-pass type I membrane protein</topology>
    </subcellularLocation>
</comment>
<evidence type="ECO:0000256" key="7">
    <source>
        <dbReference type="ARBA" id="ARBA00023292"/>
    </source>
</evidence>
<dbReference type="SMART" id="SM00408">
    <property type="entry name" value="IGc2"/>
    <property type="match status" value="6"/>
</dbReference>
<dbReference type="PRINTS" id="PR00261">
    <property type="entry name" value="LDLRECEPTOR"/>
</dbReference>
<keyword evidence="8" id="KW-0393">Immunoglobulin domain</keyword>
<dbReference type="SMART" id="SM00409">
    <property type="entry name" value="IG"/>
    <property type="match status" value="13"/>
</dbReference>
<dbReference type="Pfam" id="PF00052">
    <property type="entry name" value="Laminin_B"/>
    <property type="match status" value="2"/>
</dbReference>
<protein>
    <submittedName>
        <fullName evidence="15">Basement membrane-specific heparan sulfate proteoglycan core protein</fullName>
    </submittedName>
</protein>
<feature type="region of interest" description="Disordered" evidence="10">
    <location>
        <begin position="2728"/>
        <end position="2758"/>
    </location>
</feature>
<dbReference type="InterPro" id="IPR000742">
    <property type="entry name" value="EGF"/>
</dbReference>
<dbReference type="PANTHER" id="PTHR11640:SF31">
    <property type="entry name" value="IRREGULAR CHIASM C-ROUGHEST PROTEIN-RELATED"/>
    <property type="match status" value="1"/>
</dbReference>
<feature type="compositionally biased region" description="Basic and acidic residues" evidence="10">
    <location>
        <begin position="2730"/>
        <end position="2755"/>
    </location>
</feature>
<keyword evidence="4" id="KW-0472">Membrane</keyword>
<evidence type="ECO:0000256" key="8">
    <source>
        <dbReference type="ARBA" id="ARBA00023319"/>
    </source>
</evidence>
<dbReference type="SMART" id="SM00192">
    <property type="entry name" value="LDLa"/>
    <property type="match status" value="3"/>
</dbReference>
<evidence type="ECO:0000256" key="6">
    <source>
        <dbReference type="ARBA" id="ARBA00023180"/>
    </source>
</evidence>
<feature type="domain" description="Ig-like" evidence="11">
    <location>
        <begin position="514"/>
        <end position="610"/>
    </location>
</feature>
<evidence type="ECO:0000313" key="15">
    <source>
        <dbReference type="WBParaSite" id="HNAJ_0000004501-mRNA-1"/>
    </source>
</evidence>
<dbReference type="PROSITE" id="PS01248">
    <property type="entry name" value="EGF_LAM_1"/>
    <property type="match status" value="1"/>
</dbReference>
<feature type="domain" description="Ig-like" evidence="11">
    <location>
        <begin position="90"/>
        <end position="188"/>
    </location>
</feature>
<dbReference type="PROSITE" id="PS51115">
    <property type="entry name" value="LAMININ_IVA"/>
    <property type="match status" value="1"/>
</dbReference>
<keyword evidence="3" id="KW-0677">Repeat</keyword>
<dbReference type="OrthoDB" id="6284657at2759"/>
<dbReference type="GO" id="GO:0005911">
    <property type="term" value="C:cell-cell junction"/>
    <property type="evidence" value="ECO:0007669"/>
    <property type="project" value="TreeGrafter"/>
</dbReference>
<keyword evidence="2" id="KW-0732">Signal</keyword>
<dbReference type="InterPro" id="IPR023415">
    <property type="entry name" value="LDLR_class-A_CS"/>
</dbReference>
<feature type="domain" description="Ig-like" evidence="11">
    <location>
        <begin position="2388"/>
        <end position="2489"/>
    </location>
</feature>
<dbReference type="CDD" id="cd00055">
    <property type="entry name" value="EGF_Lam"/>
    <property type="match status" value="1"/>
</dbReference>
<evidence type="ECO:0000259" key="11">
    <source>
        <dbReference type="PROSITE" id="PS50835"/>
    </source>
</evidence>
<keyword evidence="5 9" id="KW-1015">Disulfide bond</keyword>
<dbReference type="PROSITE" id="PS50068">
    <property type="entry name" value="LDLRA_2"/>
    <property type="match status" value="2"/>
</dbReference>
<dbReference type="SUPFAM" id="SSF57424">
    <property type="entry name" value="LDL receptor-like module"/>
    <property type="match status" value="2"/>
</dbReference>
<evidence type="ECO:0000313" key="13">
    <source>
        <dbReference type="EMBL" id="VDN95905.1"/>
    </source>
</evidence>
<feature type="domain" description="Ig-like" evidence="11">
    <location>
        <begin position="4077"/>
        <end position="4155"/>
    </location>
</feature>
<feature type="compositionally biased region" description="Low complexity" evidence="10">
    <location>
        <begin position="4742"/>
        <end position="4753"/>
    </location>
</feature>
<dbReference type="Proteomes" id="UP000278807">
    <property type="component" value="Unassembled WGS sequence"/>
</dbReference>
<feature type="disulfide bond" evidence="9">
    <location>
        <begin position="386"/>
        <end position="398"/>
    </location>
</feature>
<keyword evidence="6" id="KW-0325">Glycoprotein</keyword>
<dbReference type="Gene3D" id="2.60.40.10">
    <property type="entry name" value="Immunoglobulins"/>
    <property type="match status" value="4"/>
</dbReference>
<dbReference type="InterPro" id="IPR002049">
    <property type="entry name" value="LE_dom"/>
</dbReference>
<feature type="domain" description="Ig-like" evidence="11">
    <location>
        <begin position="4762"/>
        <end position="4871"/>
    </location>
</feature>
<dbReference type="InterPro" id="IPR036055">
    <property type="entry name" value="LDL_receptor-like_sf"/>
</dbReference>
<dbReference type="PROSITE" id="PS00022">
    <property type="entry name" value="EGF_1"/>
    <property type="match status" value="1"/>
</dbReference>
<feature type="domain" description="Ig-like" evidence="11">
    <location>
        <begin position="193"/>
        <end position="272"/>
    </location>
</feature>
<evidence type="ECO:0000256" key="4">
    <source>
        <dbReference type="ARBA" id="ARBA00023136"/>
    </source>
</evidence>
<feature type="domain" description="Ig-like" evidence="11">
    <location>
        <begin position="1354"/>
        <end position="1439"/>
    </location>
</feature>
<sequence length="5856" mass="643927">MRGLGETEQTALVECLAEGKENVRYEWSEENRGVVGTEAQLEILLQGVLAKEDSEDPANISKYTCTVTDAATGEKLGESKFSPLTKIKQPDLNSIELSEDEEEIVLVYPDEALEMHCDIPSNMPFRGREVEWWINGEKLGRVPNRIDMSKSSILGYLSMSSNKTGTYSCRFGKTTKSAHIIVRNRDITINIEPKEDYKSSGINDVAEFHCRVTGHKNGGKNVRWTFIPEGGTEEEEIPPEAQTSSPAAAPATAFLFIENPLKKHEGQYVCRIGQVMDVGKLIIEDRRISVNPEEVVTRQGSTVRFFCTLTLADGKQPKGGVTKVTWLRKDRRSLSPGREEILSGTTASNAAILVVKNVDETYNNVEYICTDGFREAKAKIILQEVCGPGERSCGGDKCIQESLFCNGVPDCPDGSDEIPERCRECEPNQLACLAVNGKEPSKFCYLRSWHCDGEDDCGNGYDELDCPPPNPNTPCSNKYYICPDDQRPIPRSYLCDTQTDCEPSASDEMGCSRPSVIYPPRGQDVVGIKGTNVTLKCVVHGRPPASINWRFNWGPIKTGINYVENTTVEGCDRVTSHLTLVNIDPRASGMYTCEAVTYQDRVLAPDYTVNVGGNRPKFNDAAWNEDMCLSCYCSGVSDDCTSLRGYSLASMDKVAKKSIEEVRLIQYNKADEPIEGELPGLQLTDSTFKISVPDTENTYLEGTFGLTGDWTQSYGLFLKSNITLTGPMEGYQPISPIILEGNGEKVYYCGPSSQSNLYTSETGYQNQMLLRLTERDGWMVGGPDCNEKSRPATRDQMMKVLANVQKLRFRVNFYDKQETYQLDNLQLEHATPTDFPGAFYPEMESCKCPEGYKGLSCQQCERGFEHDPADPTKCRPACACEECDEQGNCIACSNNAAGPDCTECKIGFYRPLDQPISSPCLPCDKCGGDYPHVSRDCAADPSSPDGYRCRCELRGDGRLLDDSCDLCKTEKVPPPEAKCEQRSELLNICNPAGTETITTNEICTCKEGYKGDRCTECVDGYMKHGDKCLKCYCSGTTKSCTGSETHFFENISLANPGRYKFDIFLARKMINGELSTVPLVDSDKKRIERVYSPLNVDKLGLPGDILIREPLVSDGTSRISIKLTDLQRGPEETDIPIYRNLYGGKMSFQFKRFQDPGTVPISANNQLFVVIESPKFGTSQAIAAFNPNTQRYEVEFSEDWWNGGWRALDSKLSRAALLRVLGTADSVGISAVSINNDLENARIGGLSLEVARDFGGNPPEGLSSAPVEICECEASGGRSLSPSCEGCTELQKSTVVNLDPSGPDFQCGGCKGPGCEECSAGEFKYDFLTNTMHETCQKGVEVETDGRVVIAKPGSRVELACRATSYRGGIPVHTWRLPAQIADSKDFTVHRELLPFKPRLENGTWTPVTSETRLLIDNAKEEYSGLYECQVAALGANLTEPFYLVIRDPSKDQPVKPGDTLNEEFPVPLPVPISPPVAEYVTIAKDPTDPKIVVIEGKIIPPKSLDDFHIIWLAPNGTRIIPVDPPVIDRGNGEFKIRLPIDLDEFDKRGEKITGFLVGKDPIKTPIWVPLPEPTRMKEPATLEDIPRIRLNYPSRNLSFLEPALISVIYPDGKPKNAKITWRRVGTHPLESNEFPDGLGVDRNGNLVIYAAGEEHEGSYEATITFPETGKEIKLQTQITVEPWSSPTKIEVSSGQAGEVPEEAEGVEPPQLTDDKSFIYYVSGFTPDSAHCENPKWVLVDKIRNTTTDITEKVNRENAARFIINYPLASGKYIKFECLPVPSVNLSGSLEFNIDSPDVRVMLTPIHDDPHSIFPTRLYCGEGNPDIVAEVSITSDNFSQKEMEAMEKPRGKDTEEVELDWRRVGGFQPSKHAVKYVCTAKTPKGTVTKTIEIKARPIPDDLELVPRPTVPKLRVSSPGRILVPTGENQYRLDVREGDSFEVIADFDAQSNDGEIAWSLDDSMDVPEITVEGGHSWKRIKFTDAPTLFDGKVLNVAINTPEGERTAQVTLAVSPSDRTYVIVNLNSSSLINGDLIGLVNGDMAIDVKTLSPDGRDLPKDLATFWRISRANGEPITLEDGILAQRYSQPNPLRLELQGFPPDPTEFSISAAVVVPMDETKEVFTSVPYRLIIREGLIKAFIHGLTEPGVLSGRELETVGASCVARDIWRNDTSEGVTYDWDYVILPDSAGDELPTTGDKIKHDEETQAEVPWSALTFQDNSIYMGNLRSRPGWVTSIRCRAKAEDSDKEVVSEWFRLNVIPGDIAAKFPKIEIRPTFDPEISRFPTKIECIDTNTDVPSTVTWTKDGQTLPPSVNIETDVNKATLSWSVGGSNEFSPRDLAGAYTCEAKNEYRTVTERLFLPADIMDKHDQVKVPIAKEYIRIKSTYKPIEETDGQKSVVVDEGENFELVCEYYGNPAPDGGLSWRLTHDGESSTYDSLAKVNGLVWERGRNYWALVQSDAFNKYAPQTGTYTCEALDQSGNVLASDSVNVDVPEKEYDVKVEGLNDFGVLRLQPGGSGSVKCRVTDPKTGELLETFGRLKKIEWIGPLVESTGIKSLNDLAEYVGVSGEDLSFQNVRADLSEGTKAKCVFFDGKNRKESDPFLILVRGEGGTDGKNKAIVEEMKSTDPNERRFQCNAFDTFSGQRVEGAIISWHFVTPDGNRILPGHLFKEVNREGNMIALSSLRDDVNFQTLYGGAPIVEGRCFAHIPETGKIYRSDAFITIGVQQPGEKPEEIKDTKPKKDTPHLNIEGDKNGEVPFEEGGDASLKCLLEEVNPESPKFGNGYTYLWQIERKDKRPVDTSVIARNIEVNALPEGGLELKLVGLKASAAGLEARCYVLNETDKTNPQFLEFPSGESSVRFVPIKPTPPGEKPSFAGMSDYDIIPENDKRNKYVVKLEGLDDQGRLSAPLGSNLTLYTKVLDKESGEETTPSGLIWKTAGVEVVHADGSPAPLSHLAKQIRIDSNSGEIKLLEFKGDSELTKGGDLFVRVIVEKTSEDDKKPRPGQIGDPNKERYASALIPVAVADREEEDNREKVEKSPTLTPIVHGLSKCYTLPLQAGKDATLSCKARGISDDSDIVYSWAFHTPEGRPVSVDKIAKTIVSSGGLLTLNNMKALVEGESLLGHCVLARKKLISQKFYGRDFLVGPQCGPMENEFARVEELPSVDPDQRRFRCIVTKRDDGSIITNAAYNWEFSTQSGEVILPGHLFENVEMFSDSVVLGRLRSDVDIAKYFGDSNPSVIEGRCVAIIPPESPGDESKKVFSDPMVKVSKDDATNGPKYSITKVVEDDKPKVDIIGIEDGKLITKPDETVVLKCLGVDYQTGSSLSYIEYSWEVQTNDGRPIDSSALAERVELAPSSDGLGYVLKLIGMRQSANGLRLRCVLRGAGDKDKDTPVPGSPLKPDEEAPGDFVEVVVEKDPTEPGIKLEEVDPTPDDDPRKAFHVKIDGLDSNGNLAGPENSTISIKAELIDEFTGGKADVPPGGEIIYGLEVTDADGNPAPLNRMADSIEIDAKSGEIKFINFKGDSLEPVAKSIRLRVIGEINEPGKRQRFASPYIHSVITKDGEPVEGPENEVDKLLFGWELRDENGNALPFPGSVADLAKQSGNKLQLIGLYKPNKSVYGRCVVARPSAGSSKYHSDYFEIGAECKPSPQSSVKVDVQSIPRHDPDEKAFECFAYDSATGSRITNTSYGWQFRSIETGRAISPTMIFSKVTNDGNRIVMNNLIADVDLQSLVGSQKVYGECIANVPRSPDGAIRDTYTSGPKFYIEKHPSGTVNIDVIRDVEEPKIQFHMTGVEDGKLVANEGDNKIISCVAVDPETRRPIEGLDVQWVFEYNEGTVADTITLAKKVKLTPVPSGSVLRLQEISKTASGLRAKCVAVNANRGLNRKPGQEDPIDPKVQVESPYVTFEVTPAMPEGEEGKVVPKPILPTPKDFKFVIDGLDENGNLALSKGSNKELKVKLVDPETGEELPKDPKVKYGVELSHSDKSPAPLGVLAEGIEVDSDEGTLKIEGYRGDELNNNADDLFLRFTVERQSPSGDGTFEKFGSEPIPIKTLNEEGGVISDNRDPTIRHSDLTPVVLGLSACGNLVYEDGDNVTLKCIVRGLSDDSGLVFAWKMIRPGGVMVPTAGNLARFVEQEGSKLRLTGMQKQDGLLYGSCSVARKSGNAALYSTTYFPIGGNCKSTSKIVTEVDEIPMNSSYERKFICKATDSETGQQIQTGNYLWEFSTSTGEPVLSSHIFSKVEVNGDTIQLSRPMPGLDLSKYLGPNDGKFVVGRCRIIFSADGDESEQPNAPPSDPFIVVTDDKGAVNILDPVDLIDEKPKVIIGGAENNRVNLNEGDSVTLNCAAQDIVSSENLAGLKYSWEIRTNDNKPVDTSAIADKIEMLPTGEIKLSGLKQTADALRARCILINDTKVPEAISGIDQGPLPAGESKPGEYIDFNVKPNPSSPIQFNDTKLLDINEVDPPKLIVQVEGLDDSGALTAKESEDVTLKGKLIDPSTNDESHENVRFGIEASYADGSPAPLGILADTVTVDAQTGEIKLIGFKGDKFSPQRDSLRVRVIAERIDTEPEKAVLERFASKYIPVVLLGEDGAPVMDLDVFLMKIFMNIDGRPTVLKLDPVYPTINGLSPCGNLFLQPEYSTSVYCKATDKTELADEFIYGWELLNAKGDSIPLVGIVAKSVVVEGSALQLIEAKIPSAPVFGRCVVSRKAGDDTRYYSPIFQVGGECDLAELLTTTSTKAPPKVEVPTETPTDGNSNETDPTFSNTIKKDDIEILFQLTGIDSDRVVRGKPGDNATLTCTAYNALTNETISDASISWEFSDLELNKISPMHIAKQVAVNGKNAINFIELRKEPRAGGRCLITLASKATISTPFFYFHVTDDEAAQPPLQLPNGEMPIEVVVEGLDEKGKIAVKQVGDDAQLTCKARRSDTNETITENIRYGWEWRYLDNDPAMTSNLAVGIKTDGHNMELRGIRAPESLGGRGVKGRCVLHVPAKIIDPEASEDQERKFTSPYFMVVVDRVPSPIQPPIHGHEIDGISVEIEGAPNSELKASQGSNAKLDCVVKKQIKQVEIDTHIQLGVKITVNELVFDVELRLLDTTSGKPISAALYAIVYGWEFRDAAGDAVDSSFFANAVNIEPFGSLKLSGLSAPPTGRFPMRIRCYATLAKRLPATETEVLQPKFYTSDYVGFLIVRDDGTVTGPKTGQPEPDLQGKLVKIDVEGLHPSGDLKSLPGENVELICVATDKRTDQRISADKAIYDWNLIRPDGQKLSNGQVADKVLYAGDRLILKRVRLLDPSLQGSMGRCEVFYNGQTYSSPFFKLDFTPKRPEEQIEGDGVLDVDILGINKILGVVELTPDEKTLQCTAIDSESRIPETNVTYDWEYFYSVEGLPDIPEVIDTERVETFKEGLNGKLTLKGTGNITPSKNKVMRLRCRVTKDGKSYTSPYYVIRLTGEEIEPMKSEEKPVPKYWAKISGLDEQDRASANPGDDMSLGCRAMVTATGEEAKDVDYVWEVRSTDGRLIEVGQLGDGGVSFADNELKISKIKPSYGTIKGRCVVIDRSSKEQYPSPYFVFAVPPDFDPKDIESMPHTIKDASPQDERMKVWVTELNALGNLNGMVGDDASLKCNAEAQVQNAEVTGYSWEFSDAYSQSLSSSVLAKEVKFSTDGSLQMNGLRAYKDKQSYHAVAGRCFANVKIAGDDGHVEELRFPSKFFHVVIRDTEEPYLPKMPEDPQGEFVIVTVDGLDKRGNLKAEPGDTVILTCNAKDIEANTDNVQGLMAWRFTDSLGREVPAEKLAMSVERVDRQLILTHLRPTPENIFSRGKCVVFSEQRKRMYSSIPFDVIVKRKDLEERGKK</sequence>
<feature type="region of interest" description="Disordered" evidence="10">
    <location>
        <begin position="4739"/>
        <end position="4765"/>
    </location>
</feature>
<dbReference type="SMART" id="SM00281">
    <property type="entry name" value="LamB"/>
    <property type="match status" value="1"/>
</dbReference>
<evidence type="ECO:0000256" key="1">
    <source>
        <dbReference type="ARBA" id="ARBA00004479"/>
    </source>
</evidence>
<evidence type="ECO:0000259" key="12">
    <source>
        <dbReference type="PROSITE" id="PS51115"/>
    </source>
</evidence>
<accession>A0A0R3SZV6</accession>
<comment type="caution">
    <text evidence="9">Lacks conserved residue(s) required for the propagation of feature annotation.</text>
</comment>
<name>A0A0R3SZV6_RODNA</name>
<proteinExistence type="predicted"/>
<feature type="domain" description="Ig-like" evidence="11">
    <location>
        <begin position="1"/>
        <end position="82"/>
    </location>
</feature>
<dbReference type="Pfam" id="PF13927">
    <property type="entry name" value="Ig_3"/>
    <property type="match status" value="1"/>
</dbReference>
<dbReference type="InterPro" id="IPR036179">
    <property type="entry name" value="Ig-like_dom_sf"/>
</dbReference>
<feature type="disulfide bond" evidence="9">
    <location>
        <begin position="451"/>
        <end position="466"/>
    </location>
</feature>
<dbReference type="GO" id="GO:0098609">
    <property type="term" value="P:cell-cell adhesion"/>
    <property type="evidence" value="ECO:0007669"/>
    <property type="project" value="TreeGrafter"/>
</dbReference>
<dbReference type="InterPro" id="IPR051275">
    <property type="entry name" value="Cell_adhesion_signaling"/>
</dbReference>
<dbReference type="InterPro" id="IPR007110">
    <property type="entry name" value="Ig-like_dom"/>
</dbReference>
<feature type="domain" description="Ig-like" evidence="11">
    <location>
        <begin position="286"/>
        <end position="370"/>
    </location>
</feature>
<dbReference type="GO" id="GO:0030154">
    <property type="term" value="P:cell differentiation"/>
    <property type="evidence" value="ECO:0007669"/>
    <property type="project" value="UniProtKB-ARBA"/>
</dbReference>
<dbReference type="PANTHER" id="PTHR11640">
    <property type="entry name" value="NEPHRIN"/>
    <property type="match status" value="1"/>
</dbReference>
<dbReference type="CDD" id="cd00096">
    <property type="entry name" value="Ig"/>
    <property type="match status" value="1"/>
</dbReference>
<feature type="domain" description="Laminin IV type A" evidence="12">
    <location>
        <begin position="641"/>
        <end position="845"/>
    </location>
</feature>
<dbReference type="SUPFAM" id="SSF48726">
    <property type="entry name" value="Immunoglobulin"/>
    <property type="match status" value="5"/>
</dbReference>
<dbReference type="STRING" id="102285.A0A0R3SZV6"/>
<keyword evidence="14" id="KW-1185">Reference proteome</keyword>
<dbReference type="InterPro" id="IPR013783">
    <property type="entry name" value="Ig-like_fold"/>
</dbReference>
<evidence type="ECO:0000256" key="9">
    <source>
        <dbReference type="PROSITE-ProRule" id="PRU00124"/>
    </source>
</evidence>
<evidence type="ECO:0000256" key="5">
    <source>
        <dbReference type="ARBA" id="ARBA00023157"/>
    </source>
</evidence>
<organism evidence="15">
    <name type="scientific">Rodentolepis nana</name>
    <name type="common">Dwarf tapeworm</name>
    <name type="synonym">Hymenolepis nana</name>
    <dbReference type="NCBI Taxonomy" id="102285"/>
    <lineage>
        <taxon>Eukaryota</taxon>
        <taxon>Metazoa</taxon>
        <taxon>Spiralia</taxon>
        <taxon>Lophotrochozoa</taxon>
        <taxon>Platyhelminthes</taxon>
        <taxon>Cestoda</taxon>
        <taxon>Eucestoda</taxon>
        <taxon>Cyclophyllidea</taxon>
        <taxon>Hymenolepididae</taxon>
        <taxon>Rodentolepis</taxon>
    </lineage>
</organism>
<feature type="domain" description="Ig-like" evidence="11">
    <location>
        <begin position="3040"/>
        <end position="3082"/>
    </location>
</feature>
<reference evidence="15" key="1">
    <citation type="submission" date="2016-04" db="UniProtKB">
        <authorList>
            <consortium name="WormBaseParasite"/>
        </authorList>
    </citation>
    <scope>IDENTIFICATION</scope>
</reference>
<feature type="domain" description="Ig-like" evidence="11">
    <location>
        <begin position="4322"/>
        <end position="4420"/>
    </location>
</feature>
<dbReference type="InterPro" id="IPR000034">
    <property type="entry name" value="Laminin_IV"/>
</dbReference>
<dbReference type="GO" id="GO:0050839">
    <property type="term" value="F:cell adhesion molecule binding"/>
    <property type="evidence" value="ECO:0007669"/>
    <property type="project" value="TreeGrafter"/>
</dbReference>
<dbReference type="Gene3D" id="4.10.400.10">
    <property type="entry name" value="Low-density Lipoprotein Receptor"/>
    <property type="match status" value="3"/>
</dbReference>
<dbReference type="InterPro" id="IPR002172">
    <property type="entry name" value="LDrepeatLR_classA_rpt"/>
</dbReference>
<evidence type="ECO:0000256" key="3">
    <source>
        <dbReference type="ARBA" id="ARBA00022737"/>
    </source>
</evidence>
<dbReference type="Pfam" id="PF00057">
    <property type="entry name" value="Ldl_recept_a"/>
    <property type="match status" value="1"/>
</dbReference>